<gene>
    <name evidence="1" type="ORF">BN9_018050</name>
</gene>
<accession>A0A024G2Y7</accession>
<dbReference type="EMBL" id="CAIX01000014">
    <property type="protein sequence ID" value="CCI41021.1"/>
    <property type="molecule type" value="Genomic_DNA"/>
</dbReference>
<name>A0A024G2Y7_9STRA</name>
<evidence type="ECO:0000313" key="1">
    <source>
        <dbReference type="EMBL" id="CCI41021.1"/>
    </source>
</evidence>
<dbReference type="InParanoid" id="A0A024G2Y7"/>
<dbReference type="OrthoDB" id="5410741at2759"/>
<keyword evidence="2" id="KW-1185">Reference proteome</keyword>
<dbReference type="InterPro" id="IPR036397">
    <property type="entry name" value="RNaseH_sf"/>
</dbReference>
<dbReference type="AlphaFoldDB" id="A0A024G2Y7"/>
<comment type="caution">
    <text evidence="1">The sequence shown here is derived from an EMBL/GenBank/DDBJ whole genome shotgun (WGS) entry which is preliminary data.</text>
</comment>
<dbReference type="Gene3D" id="3.30.420.10">
    <property type="entry name" value="Ribonuclease H-like superfamily/Ribonuclease H"/>
    <property type="match status" value="1"/>
</dbReference>
<dbReference type="GO" id="GO:0003676">
    <property type="term" value="F:nucleic acid binding"/>
    <property type="evidence" value="ECO:0007669"/>
    <property type="project" value="InterPro"/>
</dbReference>
<organism evidence="1 2">
    <name type="scientific">Albugo candida</name>
    <dbReference type="NCBI Taxonomy" id="65357"/>
    <lineage>
        <taxon>Eukaryota</taxon>
        <taxon>Sar</taxon>
        <taxon>Stramenopiles</taxon>
        <taxon>Oomycota</taxon>
        <taxon>Peronosporomycetes</taxon>
        <taxon>Albuginales</taxon>
        <taxon>Albuginaceae</taxon>
        <taxon>Albugo</taxon>
    </lineage>
</organism>
<evidence type="ECO:0000313" key="2">
    <source>
        <dbReference type="Proteomes" id="UP000053237"/>
    </source>
</evidence>
<sequence length="114" mass="12506">MAPDRRTAADFVAQVYGAELAGFWEGLVNAGSAILMEDAGKPANSPDLNPIENVWAKTKAAILKPPKAKNSDELRLQLEQAWSAIDPEWLQHLVNSMPERIKAVIETKGGSPRW</sequence>
<reference evidence="1 2" key="1">
    <citation type="submission" date="2012-05" db="EMBL/GenBank/DDBJ databases">
        <title>Recombination and specialization in a pathogen metapopulation.</title>
        <authorList>
            <person name="Gardiner A."/>
            <person name="Kemen E."/>
            <person name="Schultz-Larsen T."/>
            <person name="MacLean D."/>
            <person name="Van Oosterhout C."/>
            <person name="Jones J.D.G."/>
        </authorList>
    </citation>
    <scope>NUCLEOTIDE SEQUENCE [LARGE SCALE GENOMIC DNA]</scope>
    <source>
        <strain evidence="1 2">Ac Nc2</strain>
    </source>
</reference>
<protein>
    <submittedName>
        <fullName evidence="1">Uncharacterized protein</fullName>
    </submittedName>
</protein>
<dbReference type="Proteomes" id="UP000053237">
    <property type="component" value="Unassembled WGS sequence"/>
</dbReference>
<proteinExistence type="predicted"/>